<organism evidence="1 2">
    <name type="scientific">Cellulomonas edaphi</name>
    <dbReference type="NCBI Taxonomy" id="3053468"/>
    <lineage>
        <taxon>Bacteria</taxon>
        <taxon>Bacillati</taxon>
        <taxon>Actinomycetota</taxon>
        <taxon>Actinomycetes</taxon>
        <taxon>Micrococcales</taxon>
        <taxon>Cellulomonadaceae</taxon>
        <taxon>Cellulomonas</taxon>
    </lineage>
</organism>
<dbReference type="RefSeq" id="WP_289448017.1">
    <property type="nucleotide sequence ID" value="NZ_JAUCGR010000004.1"/>
</dbReference>
<keyword evidence="2" id="KW-1185">Reference proteome</keyword>
<evidence type="ECO:0000313" key="1">
    <source>
        <dbReference type="EMBL" id="MDM7832515.1"/>
    </source>
</evidence>
<name>A0ABT7SA59_9CELL</name>
<comment type="caution">
    <text evidence="1">The sequence shown here is derived from an EMBL/GenBank/DDBJ whole genome shotgun (WGS) entry which is preliminary data.</text>
</comment>
<accession>A0ABT7SA59</accession>
<protein>
    <submittedName>
        <fullName evidence="1">Uncharacterized protein</fullName>
    </submittedName>
</protein>
<proteinExistence type="predicted"/>
<evidence type="ECO:0000313" key="2">
    <source>
        <dbReference type="Proteomes" id="UP001321453"/>
    </source>
</evidence>
<reference evidence="1 2" key="1">
    <citation type="submission" date="2023-06" db="EMBL/GenBank/DDBJ databases">
        <title>Cellulomonas sp. MW9 Whole genome sequence.</title>
        <authorList>
            <person name="Park S."/>
        </authorList>
    </citation>
    <scope>NUCLEOTIDE SEQUENCE [LARGE SCALE GENOMIC DNA]</scope>
    <source>
        <strain evidence="1 2">MW9</strain>
    </source>
</reference>
<dbReference type="Proteomes" id="UP001321453">
    <property type="component" value="Unassembled WGS sequence"/>
</dbReference>
<sequence>MVWSSLAKTLAWPMAKKSAVRIAAFMAANPKLQASVQQQVTLASRRIAEAQRARTPEEKVSRAMVSVREQAEWVLVHEPSEHDEARARGWLARADKVSQALTLVQHLHRRERQEPLAKVTASADALVAEVLLSLVDDDPPSIEGR</sequence>
<gene>
    <name evidence="1" type="ORF">QRT05_14330</name>
</gene>
<dbReference type="EMBL" id="JAUCGR010000004">
    <property type="protein sequence ID" value="MDM7832515.1"/>
    <property type="molecule type" value="Genomic_DNA"/>
</dbReference>